<sequence>MANITISDLRTTDLRLSDSENYLNDLTDDELKTYGGSKNLSSSYICRHYGSKSCAWAKAKEKGLW</sequence>
<proteinExistence type="predicted"/>
<protein>
    <submittedName>
        <fullName evidence="1">Uncharacterized protein</fullName>
    </submittedName>
</protein>
<reference evidence="1 2" key="1">
    <citation type="submission" date="2017-06" db="EMBL/GenBank/DDBJ databases">
        <title>Genome variation in co-occurring toxic Cylindrospermopsis raciborskii strains determines phenotypic plasticity.</title>
        <authorList>
            <person name="Willis A."/>
            <person name="Woodhouse J."/>
            <person name="Ongley S."/>
            <person name="Jex A."/>
            <person name="Burford M."/>
            <person name="Neilan B."/>
        </authorList>
    </citation>
    <scope>NUCLEOTIDE SEQUENCE [LARGE SCALE GENOMIC DNA]</scope>
    <source>
        <strain evidence="1 2">C07</strain>
    </source>
</reference>
<dbReference type="EMBL" id="NJHS01000298">
    <property type="protein sequence ID" value="PNJ93227.1"/>
    <property type="molecule type" value="Genomic_DNA"/>
</dbReference>
<dbReference type="Proteomes" id="UP000236284">
    <property type="component" value="Unassembled WGS sequence"/>
</dbReference>
<name>A0ABX4WIS0_9CYAN</name>
<accession>A0ABX4WIS0</accession>
<organism evidence="1 2">
    <name type="scientific">Cylindrospermopsis raciborskii C07</name>
    <dbReference type="NCBI Taxonomy" id="2014886"/>
    <lineage>
        <taxon>Bacteria</taxon>
        <taxon>Bacillati</taxon>
        <taxon>Cyanobacteriota</taxon>
        <taxon>Cyanophyceae</taxon>
        <taxon>Nostocales</taxon>
        <taxon>Aphanizomenonaceae</taxon>
        <taxon>Cylindrospermopsis</taxon>
    </lineage>
</organism>
<keyword evidence="2" id="KW-1185">Reference proteome</keyword>
<evidence type="ECO:0000313" key="1">
    <source>
        <dbReference type="EMBL" id="PNJ93227.1"/>
    </source>
</evidence>
<comment type="caution">
    <text evidence="1">The sequence shown here is derived from an EMBL/GenBank/DDBJ whole genome shotgun (WGS) entry which is preliminary data.</text>
</comment>
<gene>
    <name evidence="1" type="ORF">CEP15_15165</name>
</gene>
<dbReference type="RefSeq" id="WP_102939123.1">
    <property type="nucleotide sequence ID" value="NZ_NJHS01000298.1"/>
</dbReference>
<evidence type="ECO:0000313" key="2">
    <source>
        <dbReference type="Proteomes" id="UP000236284"/>
    </source>
</evidence>